<dbReference type="HOGENOM" id="CLU_125440_1_1_4"/>
<gene>
    <name evidence="2" type="ORF">SUTH_03520</name>
</gene>
<dbReference type="InterPro" id="IPR036388">
    <property type="entry name" value="WH-like_DNA-bd_sf"/>
</dbReference>
<dbReference type="RefSeq" id="WP_041101091.1">
    <property type="nucleotide sequence ID" value="NZ_AP012547.1"/>
</dbReference>
<dbReference type="InterPro" id="IPR036390">
    <property type="entry name" value="WH_DNA-bd_sf"/>
</dbReference>
<proteinExistence type="predicted"/>
<dbReference type="Proteomes" id="UP000031637">
    <property type="component" value="Chromosome"/>
</dbReference>
<dbReference type="Pfam" id="PF00126">
    <property type="entry name" value="HTH_1"/>
    <property type="match status" value="1"/>
</dbReference>
<sequence>MSKPAKPRLRILLGAEIALGPGKADLLEAIARSGSISAAGRELGMSYRRAWNLVEVMNRSFRSPLVETLTGGAGGGGARVTEFGVDVLARYRAMETKAAMAVAAEMKALARLMVGANEA</sequence>
<keyword evidence="3" id="KW-1185">Reference proteome</keyword>
<evidence type="ECO:0000259" key="1">
    <source>
        <dbReference type="Pfam" id="PF00126"/>
    </source>
</evidence>
<protein>
    <submittedName>
        <fullName evidence="2">ModE family transcriptional regulator</fullName>
    </submittedName>
</protein>
<dbReference type="GO" id="GO:0003700">
    <property type="term" value="F:DNA-binding transcription factor activity"/>
    <property type="evidence" value="ECO:0007669"/>
    <property type="project" value="InterPro"/>
</dbReference>
<organism evidence="2 3">
    <name type="scientific">Sulfuritalea hydrogenivorans sk43H</name>
    <dbReference type="NCBI Taxonomy" id="1223802"/>
    <lineage>
        <taxon>Bacteria</taxon>
        <taxon>Pseudomonadati</taxon>
        <taxon>Pseudomonadota</taxon>
        <taxon>Betaproteobacteria</taxon>
        <taxon>Nitrosomonadales</taxon>
        <taxon>Sterolibacteriaceae</taxon>
        <taxon>Sulfuritalea</taxon>
    </lineage>
</organism>
<dbReference type="KEGG" id="shd:SUTH_03520"/>
<feature type="domain" description="HTH lysR-type" evidence="1">
    <location>
        <begin position="26"/>
        <end position="84"/>
    </location>
</feature>
<dbReference type="STRING" id="1223802.SUTH_03520"/>
<reference evidence="2 3" key="1">
    <citation type="journal article" date="2014" name="Syst. Appl. Microbiol.">
        <title>Complete genomes of freshwater sulfur oxidizers Sulfuricella denitrificans skB26 and Sulfuritalea hydrogenivorans sk43H: genetic insights into the sulfur oxidation pathway of betaproteobacteria.</title>
        <authorList>
            <person name="Watanabe T."/>
            <person name="Kojima H."/>
            <person name="Fukui M."/>
        </authorList>
    </citation>
    <scope>NUCLEOTIDE SEQUENCE [LARGE SCALE GENOMIC DNA]</scope>
    <source>
        <strain evidence="2">DSM22779</strain>
    </source>
</reference>
<dbReference type="EMBL" id="AP012547">
    <property type="protein sequence ID" value="BAO31290.1"/>
    <property type="molecule type" value="Genomic_DNA"/>
</dbReference>
<name>W0SL07_9PROT</name>
<evidence type="ECO:0000313" key="3">
    <source>
        <dbReference type="Proteomes" id="UP000031637"/>
    </source>
</evidence>
<accession>W0SL07</accession>
<dbReference type="InterPro" id="IPR000847">
    <property type="entry name" value="LysR_HTH_N"/>
</dbReference>
<dbReference type="InterPro" id="IPR051815">
    <property type="entry name" value="Molybdate_resp_trans_reg"/>
</dbReference>
<dbReference type="AlphaFoldDB" id="W0SL07"/>
<dbReference type="PANTHER" id="PTHR30432">
    <property type="entry name" value="TRANSCRIPTIONAL REGULATOR MODE"/>
    <property type="match status" value="1"/>
</dbReference>
<dbReference type="Gene3D" id="1.10.10.10">
    <property type="entry name" value="Winged helix-like DNA-binding domain superfamily/Winged helix DNA-binding domain"/>
    <property type="match status" value="1"/>
</dbReference>
<dbReference type="SUPFAM" id="SSF46785">
    <property type="entry name" value="Winged helix' DNA-binding domain"/>
    <property type="match status" value="1"/>
</dbReference>
<dbReference type="PANTHER" id="PTHR30432:SF1">
    <property type="entry name" value="DNA-BINDING TRANSCRIPTIONAL DUAL REGULATOR MODE"/>
    <property type="match status" value="1"/>
</dbReference>
<evidence type="ECO:0000313" key="2">
    <source>
        <dbReference type="EMBL" id="BAO31290.1"/>
    </source>
</evidence>